<keyword evidence="10" id="KW-0812">Transmembrane</keyword>
<dbReference type="AlphaFoldDB" id="A0A117UW30"/>
<evidence type="ECO:0000256" key="1">
    <source>
        <dbReference type="ARBA" id="ARBA00003273"/>
    </source>
</evidence>
<accession>A0A117UW30</accession>
<dbReference type="EMBL" id="LLZS01000006">
    <property type="protein sequence ID" value="KUR71907.1"/>
    <property type="molecule type" value="Genomic_DNA"/>
</dbReference>
<feature type="transmembrane region" description="Helical" evidence="10">
    <location>
        <begin position="477"/>
        <end position="495"/>
    </location>
</feature>
<dbReference type="InterPro" id="IPR001261">
    <property type="entry name" value="ArgE/DapE_CS"/>
</dbReference>
<reference evidence="13 14" key="1">
    <citation type="submission" date="2015-10" db="EMBL/GenBank/DDBJ databases">
        <title>Draft genome sequence of Novosphingobium fuchskuhlense DSM 25065 isolated from a surface water sample of the southwest basin of Lake Grosse Fuchskuhle.</title>
        <authorList>
            <person name="Ruckert C."/>
            <person name="Winkler A."/>
            <person name="Glaeser J."/>
            <person name="Grossart H.-P."/>
            <person name="Kalinowski J."/>
            <person name="Glaeser S."/>
        </authorList>
    </citation>
    <scope>NUCLEOTIDE SEQUENCE [LARGE SCALE GENOMIC DNA]</scope>
    <source>
        <strain evidence="13 14">FNE08-7</strain>
    </source>
</reference>
<evidence type="ECO:0000256" key="6">
    <source>
        <dbReference type="ARBA" id="ARBA00022801"/>
    </source>
</evidence>
<dbReference type="GO" id="GO:0005774">
    <property type="term" value="C:vacuolar membrane"/>
    <property type="evidence" value="ECO:0007669"/>
    <property type="project" value="UniProtKB-SubCell"/>
</dbReference>
<evidence type="ECO:0000256" key="9">
    <source>
        <dbReference type="ARBA" id="ARBA00031512"/>
    </source>
</evidence>
<dbReference type="RefSeq" id="WP_067909825.1">
    <property type="nucleotide sequence ID" value="NZ_KQ954244.1"/>
</dbReference>
<dbReference type="GO" id="GO:0008235">
    <property type="term" value="F:metalloexopeptidase activity"/>
    <property type="evidence" value="ECO:0007669"/>
    <property type="project" value="InterPro"/>
</dbReference>
<feature type="domain" description="Peptidase M28" evidence="12">
    <location>
        <begin position="109"/>
        <end position="298"/>
    </location>
</feature>
<comment type="subcellular location">
    <subcellularLocation>
        <location evidence="2">Vacuole membrane</location>
        <topology evidence="2">Multi-pass membrane protein</topology>
    </subcellularLocation>
</comment>
<protein>
    <recommendedName>
        <fullName evidence="4">Vacuolar membrane protease</fullName>
    </recommendedName>
    <alternativeName>
        <fullName evidence="9">FXNA-related family protease 1</fullName>
    </alternativeName>
</protein>
<comment type="caution">
    <text evidence="13">The sequence shown here is derived from an EMBL/GenBank/DDBJ whole genome shotgun (WGS) entry which is preliminary data.</text>
</comment>
<evidence type="ECO:0000256" key="3">
    <source>
        <dbReference type="ARBA" id="ARBA00010918"/>
    </source>
</evidence>
<dbReference type="STRING" id="1117702.AQZ52_09610"/>
<dbReference type="PROSITE" id="PS00758">
    <property type="entry name" value="ARGE_DAPE_CPG2_1"/>
    <property type="match status" value="1"/>
</dbReference>
<feature type="transmembrane region" description="Helical" evidence="10">
    <location>
        <begin position="501"/>
        <end position="520"/>
    </location>
</feature>
<feature type="chain" id="PRO_5007157023" description="Vacuolar membrane protease" evidence="11">
    <location>
        <begin position="22"/>
        <end position="563"/>
    </location>
</feature>
<evidence type="ECO:0000256" key="4">
    <source>
        <dbReference type="ARBA" id="ARBA00017435"/>
    </source>
</evidence>
<feature type="transmembrane region" description="Helical" evidence="10">
    <location>
        <begin position="426"/>
        <end position="443"/>
    </location>
</feature>
<evidence type="ECO:0000313" key="14">
    <source>
        <dbReference type="Proteomes" id="UP000058012"/>
    </source>
</evidence>
<evidence type="ECO:0000313" key="13">
    <source>
        <dbReference type="EMBL" id="KUR71907.1"/>
    </source>
</evidence>
<feature type="transmembrane region" description="Helical" evidence="10">
    <location>
        <begin position="396"/>
        <end position="414"/>
    </location>
</feature>
<dbReference type="GO" id="GO:0006508">
    <property type="term" value="P:proteolysis"/>
    <property type="evidence" value="ECO:0007669"/>
    <property type="project" value="InterPro"/>
</dbReference>
<sequence length="563" mass="58641">MSRRLFLVAVLVLGTVLGIRATTPPAPMGADAPPQVFAAGRAMADVRTIAARPHLAASPENAAVRAHIARRMAAMGMEVHETPFTAPPASAARLVWWSGKKDFAPTLTNVIGVLPGTDRSLPAVLLMAHHDTVGGSPGAADDTAGVAALLETVRALKAGGAPARDLIVLITDGEELGLDGAHHFFTADPLRAHVGAVINVEARGGGGRTTLFETSADNGAAIARAAGAIQRPAGSSLAVYIYKVLPNDTDLTEARDGPYTGYNFAFIGRPWLYHSPKATPEALDQGALQDMGAQVLDLTRALLRAEPLPGKAADVVFFDVFGLGLLVYPVWVGWLMIAYAAVRLVQSARHGSDVKTLAVGAGRMLALIVLAGLVLWAVNRISLTPDQANYYDRLAAIPRLEVMALCGGLAAFLLTVGTRKPMPAEMAGAALPLFVLGLVLQVFAPTAGYIVVLPMMFTAEAIAAVRKDDAKSRVGAMISGAVILGYMLSLGHQVMQGVGPGLPVAAVLPLAMGSLAVLPLWEGLRPRTARTAAAVLLVIAIGTALTVRLDPLADTVPVYSADK</sequence>
<keyword evidence="7 10" id="KW-1133">Transmembrane helix</keyword>
<comment type="function">
    <text evidence="1">May be involved in vacuolar sorting and osmoregulation.</text>
</comment>
<feature type="transmembrane region" description="Helical" evidence="10">
    <location>
        <begin position="320"/>
        <end position="342"/>
    </location>
</feature>
<evidence type="ECO:0000256" key="8">
    <source>
        <dbReference type="ARBA" id="ARBA00023180"/>
    </source>
</evidence>
<dbReference type="InterPro" id="IPR045175">
    <property type="entry name" value="M28_fam"/>
</dbReference>
<keyword evidence="8" id="KW-0325">Glycoprotein</keyword>
<evidence type="ECO:0000259" key="12">
    <source>
        <dbReference type="Pfam" id="PF04389"/>
    </source>
</evidence>
<keyword evidence="5" id="KW-0926">Vacuole</keyword>
<comment type="similarity">
    <text evidence="3">Belongs to the peptidase M28 family.</text>
</comment>
<dbReference type="Pfam" id="PF04389">
    <property type="entry name" value="Peptidase_M28"/>
    <property type="match status" value="1"/>
</dbReference>
<dbReference type="PANTHER" id="PTHR12147">
    <property type="entry name" value="METALLOPEPTIDASE M28 FAMILY MEMBER"/>
    <property type="match status" value="1"/>
</dbReference>
<evidence type="ECO:0000256" key="5">
    <source>
        <dbReference type="ARBA" id="ARBA00022554"/>
    </source>
</evidence>
<dbReference type="PANTHER" id="PTHR12147:SF58">
    <property type="entry name" value="VACUOLAR MEMBRANE PROTEASE"/>
    <property type="match status" value="1"/>
</dbReference>
<evidence type="ECO:0000256" key="10">
    <source>
        <dbReference type="SAM" id="Phobius"/>
    </source>
</evidence>
<dbReference type="InterPro" id="IPR007484">
    <property type="entry name" value="Peptidase_M28"/>
</dbReference>
<keyword evidence="10" id="KW-0472">Membrane</keyword>
<name>A0A117UW30_9SPHN</name>
<evidence type="ECO:0000256" key="2">
    <source>
        <dbReference type="ARBA" id="ARBA00004128"/>
    </source>
</evidence>
<evidence type="ECO:0000256" key="11">
    <source>
        <dbReference type="SAM" id="SignalP"/>
    </source>
</evidence>
<feature type="signal peptide" evidence="11">
    <location>
        <begin position="1"/>
        <end position="21"/>
    </location>
</feature>
<dbReference type="Proteomes" id="UP000058012">
    <property type="component" value="Unassembled WGS sequence"/>
</dbReference>
<dbReference type="SUPFAM" id="SSF53187">
    <property type="entry name" value="Zn-dependent exopeptidases"/>
    <property type="match status" value="1"/>
</dbReference>
<organism evidence="13 14">
    <name type="scientific">Novosphingobium fuchskuhlense</name>
    <dbReference type="NCBI Taxonomy" id="1117702"/>
    <lineage>
        <taxon>Bacteria</taxon>
        <taxon>Pseudomonadati</taxon>
        <taxon>Pseudomonadota</taxon>
        <taxon>Alphaproteobacteria</taxon>
        <taxon>Sphingomonadales</taxon>
        <taxon>Sphingomonadaceae</taxon>
        <taxon>Novosphingobium</taxon>
    </lineage>
</organism>
<dbReference type="Gene3D" id="3.40.630.10">
    <property type="entry name" value="Zn peptidases"/>
    <property type="match status" value="1"/>
</dbReference>
<keyword evidence="6" id="KW-0378">Hydrolase</keyword>
<feature type="transmembrane region" description="Helical" evidence="10">
    <location>
        <begin position="354"/>
        <end position="376"/>
    </location>
</feature>
<proteinExistence type="inferred from homology"/>
<gene>
    <name evidence="13" type="ORF">AQZ52_09610</name>
</gene>
<evidence type="ECO:0000256" key="7">
    <source>
        <dbReference type="ARBA" id="ARBA00022989"/>
    </source>
</evidence>
<keyword evidence="14" id="KW-1185">Reference proteome</keyword>
<feature type="transmembrane region" description="Helical" evidence="10">
    <location>
        <begin position="532"/>
        <end position="549"/>
    </location>
</feature>
<keyword evidence="11" id="KW-0732">Signal</keyword>